<dbReference type="GO" id="GO:0008270">
    <property type="term" value="F:zinc ion binding"/>
    <property type="evidence" value="ECO:0007669"/>
    <property type="project" value="UniProtKB-KW"/>
</dbReference>
<feature type="compositionally biased region" description="Basic and acidic residues" evidence="5">
    <location>
        <begin position="166"/>
        <end position="196"/>
    </location>
</feature>
<sequence>MFIMRRCLSVGLRTTLSLLQENVISMQSLGAPLLSIKRNMLTRKSSSVEYKPPVVHDNTEEGKLLRDQLKGKLQLAFTCKKCNSRNHKIITKKAYEKGVVIVRCEGCKNNHLIADNLGWFQGSGPKNIEKLLKEKGEHVRRIRDDSEGYFEVLANEELKMIQQAMKEVRSESTETPKDQEPEIHKVQYEKVGQEQK</sequence>
<evidence type="ECO:0000256" key="1">
    <source>
        <dbReference type="ARBA" id="ARBA00022723"/>
    </source>
</evidence>
<evidence type="ECO:0000313" key="7">
    <source>
        <dbReference type="EMBL" id="KAL3391498.1"/>
    </source>
</evidence>
<feature type="region of interest" description="Disordered" evidence="5">
    <location>
        <begin position="165"/>
        <end position="196"/>
    </location>
</feature>
<dbReference type="InterPro" id="IPR007853">
    <property type="entry name" value="Znf_DNL-typ"/>
</dbReference>
<evidence type="ECO:0000256" key="4">
    <source>
        <dbReference type="PROSITE-ProRule" id="PRU00834"/>
    </source>
</evidence>
<dbReference type="InterPro" id="IPR024158">
    <property type="entry name" value="Mt_import_TIM15"/>
</dbReference>
<dbReference type="PROSITE" id="PS51501">
    <property type="entry name" value="ZF_DNL"/>
    <property type="match status" value="1"/>
</dbReference>
<dbReference type="Pfam" id="PF05180">
    <property type="entry name" value="zf-DNL"/>
    <property type="match status" value="1"/>
</dbReference>
<name>A0ABD2WEX4_9HYME</name>
<dbReference type="AlphaFoldDB" id="A0ABD2WEX4"/>
<reference evidence="7 8" key="1">
    <citation type="journal article" date="2024" name="bioRxiv">
        <title>A reference genome for Trichogramma kaykai: A tiny desert-dwelling parasitoid wasp with competing sex-ratio distorters.</title>
        <authorList>
            <person name="Culotta J."/>
            <person name="Lindsey A.R."/>
        </authorList>
    </citation>
    <scope>NUCLEOTIDE SEQUENCE [LARGE SCALE GENOMIC DNA]</scope>
    <source>
        <strain evidence="7 8">KSX58</strain>
    </source>
</reference>
<comment type="caution">
    <text evidence="7">The sequence shown here is derived from an EMBL/GenBank/DDBJ whole genome shotgun (WGS) entry which is preliminary data.</text>
</comment>
<protein>
    <recommendedName>
        <fullName evidence="6">DNL-type domain-containing protein</fullName>
    </recommendedName>
</protein>
<evidence type="ECO:0000256" key="5">
    <source>
        <dbReference type="SAM" id="MobiDB-lite"/>
    </source>
</evidence>
<keyword evidence="2 4" id="KW-0863">Zinc-finger</keyword>
<dbReference type="PANTHER" id="PTHR20922:SF13">
    <property type="entry name" value="DNL-TYPE ZINC FINGER PROTEIN"/>
    <property type="match status" value="1"/>
</dbReference>
<keyword evidence="3" id="KW-0862">Zinc</keyword>
<dbReference type="Proteomes" id="UP001627154">
    <property type="component" value="Unassembled WGS sequence"/>
</dbReference>
<evidence type="ECO:0000313" key="8">
    <source>
        <dbReference type="Proteomes" id="UP001627154"/>
    </source>
</evidence>
<organism evidence="7 8">
    <name type="scientific">Trichogramma kaykai</name>
    <dbReference type="NCBI Taxonomy" id="54128"/>
    <lineage>
        <taxon>Eukaryota</taxon>
        <taxon>Metazoa</taxon>
        <taxon>Ecdysozoa</taxon>
        <taxon>Arthropoda</taxon>
        <taxon>Hexapoda</taxon>
        <taxon>Insecta</taxon>
        <taxon>Pterygota</taxon>
        <taxon>Neoptera</taxon>
        <taxon>Endopterygota</taxon>
        <taxon>Hymenoptera</taxon>
        <taxon>Apocrita</taxon>
        <taxon>Proctotrupomorpha</taxon>
        <taxon>Chalcidoidea</taxon>
        <taxon>Trichogrammatidae</taxon>
        <taxon>Trichogramma</taxon>
    </lineage>
</organism>
<evidence type="ECO:0000256" key="3">
    <source>
        <dbReference type="ARBA" id="ARBA00022833"/>
    </source>
</evidence>
<keyword evidence="1" id="KW-0479">Metal-binding</keyword>
<evidence type="ECO:0000259" key="6">
    <source>
        <dbReference type="PROSITE" id="PS51501"/>
    </source>
</evidence>
<gene>
    <name evidence="7" type="ORF">TKK_013820</name>
</gene>
<accession>A0ABD2WEX4</accession>
<dbReference type="PANTHER" id="PTHR20922">
    <property type="entry name" value="DNL-TYPE ZINC FINGER PROTEIN"/>
    <property type="match status" value="1"/>
</dbReference>
<proteinExistence type="predicted"/>
<keyword evidence="8" id="KW-1185">Reference proteome</keyword>
<feature type="domain" description="DNL-type" evidence="6">
    <location>
        <begin position="68"/>
        <end position="164"/>
    </location>
</feature>
<evidence type="ECO:0000256" key="2">
    <source>
        <dbReference type="ARBA" id="ARBA00022771"/>
    </source>
</evidence>
<dbReference type="EMBL" id="JBJJXI010000109">
    <property type="protein sequence ID" value="KAL3391498.1"/>
    <property type="molecule type" value="Genomic_DNA"/>
</dbReference>